<evidence type="ECO:0000313" key="1">
    <source>
        <dbReference type="EMBL" id="GAN36462.1"/>
    </source>
</evidence>
<name>A0A0C9Q9D6_LACPA</name>
<gene>
    <name evidence="1" type="ORF">LC0644_1051</name>
</gene>
<accession>A0A0C9Q9D6</accession>
<dbReference type="EMBL" id="BAYM01000080">
    <property type="protein sequence ID" value="GAN36462.1"/>
    <property type="molecule type" value="Genomic_DNA"/>
</dbReference>
<protein>
    <submittedName>
        <fullName evidence="1">Uncharacterized protein</fullName>
    </submittedName>
</protein>
<dbReference type="AlphaFoldDB" id="A0A0C9Q9D6"/>
<dbReference type="Proteomes" id="UP000032552">
    <property type="component" value="Unassembled WGS sequence"/>
</dbReference>
<reference evidence="2" key="1">
    <citation type="submission" date="2014-05" db="EMBL/GenBank/DDBJ databases">
        <title>Whole genome sequencing of Lactobacillus casei NRIC0644.</title>
        <authorList>
            <person name="Atarashi H."/>
            <person name="Yoshida Y."/>
            <person name="Fujimura S."/>
            <person name="Tanaka N."/>
            <person name="Shiwa Y."/>
            <person name="Yoshikawa H."/>
            <person name="Okada S."/>
            <person name="Nakagawa J."/>
        </authorList>
    </citation>
    <scope>NUCLEOTIDE SEQUENCE [LARGE SCALE GENOMIC DNA]</scope>
    <source>
        <strain evidence="2">NRIC0644</strain>
    </source>
</reference>
<proteinExistence type="predicted"/>
<comment type="caution">
    <text evidence="1">The sequence shown here is derived from an EMBL/GenBank/DDBJ whole genome shotgun (WGS) entry which is preliminary data.</text>
</comment>
<organism evidence="1 2">
    <name type="scientific">Lacticaseibacillus paracasei NRIC 0644</name>
    <dbReference type="NCBI Taxonomy" id="1435038"/>
    <lineage>
        <taxon>Bacteria</taxon>
        <taxon>Bacillati</taxon>
        <taxon>Bacillota</taxon>
        <taxon>Bacilli</taxon>
        <taxon>Lactobacillales</taxon>
        <taxon>Lactobacillaceae</taxon>
        <taxon>Lacticaseibacillus</taxon>
    </lineage>
</organism>
<evidence type="ECO:0000313" key="2">
    <source>
        <dbReference type="Proteomes" id="UP000032552"/>
    </source>
</evidence>
<sequence length="84" mass="9542">MNAARRYPTPNDPYVNDKGPWGVKVGEMFVKWAIWGSLFPKLEMKKVVLVSKPKPLNNHDQAIYIARAIGGKVIRLTNYLEVDS</sequence>
<dbReference type="RefSeq" id="WP_045624815.1">
    <property type="nucleotide sequence ID" value="NZ_BAYM01000080.1"/>
</dbReference>